<evidence type="ECO:0000256" key="1">
    <source>
        <dbReference type="SAM" id="MobiDB-lite"/>
    </source>
</evidence>
<accession>A0A146K1H2</accession>
<feature type="non-terminal residue" evidence="2">
    <location>
        <position position="1"/>
    </location>
</feature>
<dbReference type="AlphaFoldDB" id="A0A146K1H2"/>
<sequence length="438" mass="51009">PNHQTTHAPQTQNVQNFHVPQGFAAPGNQHPTAQFQKQNTFQQPQFNSQQPFNQNQGQNQYQNQKQNQNQQYQLYLQQQKEKELKEQMLKITETVIFMRQVNSKQFFAVTSSAIYIFQLDQPTQDDKQPNQKEKYLKPKVINTFLLNKTENDLSCFVFDALLNQDQLFLATNFGVYQTSIKRLFNPMETGMNLFEHIYTSKEVCYSLQYNKDISFINQDLCFLKQFLYKPNSLCQKIYGKTTFLEEHCFCHLDVADHLVFVLADQQGVKIVHCNQQMDVIGEHLLQIKNVNFSKIIHLETVKSCLSFILFSEQQIILNIRLKDKMEVDKVLLNSMCQSHKIPFIEKHLNQIQLEKQSLFVSTSNFLLKIQFEATDSSFVVKQVQTFFQMPKGILGVAFLGDFAALAIGDNDGEDQECEIVCRRLKDENRIDVQKVVQL</sequence>
<evidence type="ECO:0000313" key="2">
    <source>
        <dbReference type="EMBL" id="JAP89511.1"/>
    </source>
</evidence>
<reference evidence="2" key="1">
    <citation type="submission" date="2015-07" db="EMBL/GenBank/DDBJ databases">
        <title>Adaptation to a free-living lifestyle via gene acquisitions in the diplomonad Trepomonas sp. PC1.</title>
        <authorList>
            <person name="Xu F."/>
            <person name="Jerlstrom-Hultqvist J."/>
            <person name="Kolisko M."/>
            <person name="Simpson A.G.B."/>
            <person name="Roger A.J."/>
            <person name="Svard S.G."/>
            <person name="Andersson J.O."/>
        </authorList>
    </citation>
    <scope>NUCLEOTIDE SEQUENCE</scope>
    <source>
        <strain evidence="2">PC1</strain>
    </source>
</reference>
<feature type="region of interest" description="Disordered" evidence="1">
    <location>
        <begin position="46"/>
        <end position="66"/>
    </location>
</feature>
<protein>
    <submittedName>
        <fullName evidence="2">Uncharacterized protein</fullName>
    </submittedName>
</protein>
<proteinExistence type="predicted"/>
<dbReference type="EMBL" id="GDID01007095">
    <property type="protein sequence ID" value="JAP89511.1"/>
    <property type="molecule type" value="Transcribed_RNA"/>
</dbReference>
<name>A0A146K1H2_9EUKA</name>
<gene>
    <name evidence="2" type="ORF">TPC1_30994</name>
</gene>
<organism evidence="2">
    <name type="scientific">Trepomonas sp. PC1</name>
    <dbReference type="NCBI Taxonomy" id="1076344"/>
    <lineage>
        <taxon>Eukaryota</taxon>
        <taxon>Metamonada</taxon>
        <taxon>Diplomonadida</taxon>
        <taxon>Hexamitidae</taxon>
        <taxon>Hexamitinae</taxon>
        <taxon>Trepomonas</taxon>
    </lineage>
</organism>